<feature type="transmembrane region" description="Helical" evidence="5">
    <location>
        <begin position="58"/>
        <end position="82"/>
    </location>
</feature>
<evidence type="ECO:0000256" key="2">
    <source>
        <dbReference type="ARBA" id="ARBA00022692"/>
    </source>
</evidence>
<sequence length="599" mass="62372">MLNSGRSDRLTIDTGSRLPVFFVPPAEPVRSKQIRVDADTTPKTLVIRTIFGAGKYTLPGMILMVGHFVGEALVPVVMGLAIDRAVSTGDVGSLIAWVVALAAVFLLLSHTWRFGERLTMYAHGLVEHQFRMRVTDRLLDPRGMAGPARLPGVSLNIATSDVMRLSSAVFIAVFPIGELAAVIVAGAVLLFISWPLGLAILLGAPTLLWILDLAGGPLRARTEHEQELAGDAAGTAADLVAGLRIVKGLGAEPEAGRRYRMASSRARVGAIRAAGSQGTYIGVMQMVSALFVVGVGIAAGLMAVEGQISFGELITVVGLTQFVMGPLNALGTNFGALWNSAVPCAKRVLSVLQAESAIESGSVRNAEGPLSFDDMTAGPVAGLTLELPPAGLVAIVCAPEETEALVAVLARKKAPESGVVRLGDVDLFDLGRDVVHQLVRAVPHSADLFEGSVLENIEAGVDDDVADRDSRVTRAIFAAACDDVVEVLPAGLDTPVGEAGRMLSGGQRQRVGLARALAAESKVLILNDPTTAVDSVTEATVARRLHLTREGLSTVVFTNSPAFLEAAEHVVIISGGSLVYQGDLAGAGLLPAGLSGAGR</sequence>
<dbReference type="CDD" id="cd07346">
    <property type="entry name" value="ABC_6TM_exporters"/>
    <property type="match status" value="1"/>
</dbReference>
<evidence type="ECO:0000313" key="9">
    <source>
        <dbReference type="Proteomes" id="UP000274762"/>
    </source>
</evidence>
<keyword evidence="3 5" id="KW-1133">Transmembrane helix</keyword>
<comment type="caution">
    <text evidence="8">The sequence shown here is derived from an EMBL/GenBank/DDBJ whole genome shotgun (WGS) entry which is preliminary data.</text>
</comment>
<evidence type="ECO:0000259" key="6">
    <source>
        <dbReference type="PROSITE" id="PS50893"/>
    </source>
</evidence>
<proteinExistence type="predicted"/>
<comment type="subcellular location">
    <subcellularLocation>
        <location evidence="1">Cell membrane</location>
        <topology evidence="1">Multi-pass membrane protein</topology>
    </subcellularLocation>
</comment>
<protein>
    <submittedName>
        <fullName evidence="8">ABC-type multidrug transport system fused ATPase/permease subunit</fullName>
    </submittedName>
</protein>
<evidence type="ECO:0000256" key="1">
    <source>
        <dbReference type="ARBA" id="ARBA00004651"/>
    </source>
</evidence>
<dbReference type="EMBL" id="RBKV01000001">
    <property type="protein sequence ID" value="RKR93796.1"/>
    <property type="molecule type" value="Genomic_DNA"/>
</dbReference>
<dbReference type="PROSITE" id="PS00211">
    <property type="entry name" value="ABC_TRANSPORTER_1"/>
    <property type="match status" value="1"/>
</dbReference>
<dbReference type="AlphaFoldDB" id="A0A495JXP2"/>
<dbReference type="SUPFAM" id="SSF52540">
    <property type="entry name" value="P-loop containing nucleoside triphosphate hydrolases"/>
    <property type="match status" value="1"/>
</dbReference>
<dbReference type="InterPro" id="IPR011527">
    <property type="entry name" value="ABC1_TM_dom"/>
</dbReference>
<feature type="transmembrane region" description="Helical" evidence="5">
    <location>
        <begin position="280"/>
        <end position="304"/>
    </location>
</feature>
<dbReference type="Proteomes" id="UP000274762">
    <property type="component" value="Unassembled WGS sequence"/>
</dbReference>
<evidence type="ECO:0000256" key="4">
    <source>
        <dbReference type="ARBA" id="ARBA00023136"/>
    </source>
</evidence>
<evidence type="ECO:0000256" key="5">
    <source>
        <dbReference type="SAM" id="Phobius"/>
    </source>
</evidence>
<dbReference type="SUPFAM" id="SSF90123">
    <property type="entry name" value="ABC transporter transmembrane region"/>
    <property type="match status" value="1"/>
</dbReference>
<dbReference type="Pfam" id="PF00664">
    <property type="entry name" value="ABC_membrane"/>
    <property type="match status" value="1"/>
</dbReference>
<evidence type="ECO:0000256" key="3">
    <source>
        <dbReference type="ARBA" id="ARBA00022989"/>
    </source>
</evidence>
<dbReference type="InterPro" id="IPR039421">
    <property type="entry name" value="Type_1_exporter"/>
</dbReference>
<feature type="transmembrane region" description="Helical" evidence="5">
    <location>
        <begin position="94"/>
        <end position="112"/>
    </location>
</feature>
<feature type="domain" description="ABC transporter" evidence="6">
    <location>
        <begin position="358"/>
        <end position="597"/>
    </location>
</feature>
<dbReference type="PROSITE" id="PS50893">
    <property type="entry name" value="ABC_TRANSPORTER_2"/>
    <property type="match status" value="1"/>
</dbReference>
<keyword evidence="4 5" id="KW-0472">Membrane</keyword>
<dbReference type="PROSITE" id="PS50929">
    <property type="entry name" value="ABC_TM1F"/>
    <property type="match status" value="1"/>
</dbReference>
<gene>
    <name evidence="8" type="ORF">DFJ75_0583</name>
</gene>
<dbReference type="PANTHER" id="PTHR43394:SF1">
    <property type="entry name" value="ATP-BINDING CASSETTE SUB-FAMILY B MEMBER 10, MITOCHONDRIAL"/>
    <property type="match status" value="1"/>
</dbReference>
<reference evidence="8 9" key="1">
    <citation type="submission" date="2018-10" db="EMBL/GenBank/DDBJ databases">
        <title>Sequencing the genomes of 1000 actinobacteria strains.</title>
        <authorList>
            <person name="Klenk H.-P."/>
        </authorList>
    </citation>
    <scope>NUCLEOTIDE SEQUENCE [LARGE SCALE GENOMIC DNA]</scope>
    <source>
        <strain evidence="8 9">DSM 44343</strain>
    </source>
</reference>
<dbReference type="InterPro" id="IPR003439">
    <property type="entry name" value="ABC_transporter-like_ATP-bd"/>
</dbReference>
<dbReference type="InterPro" id="IPR027417">
    <property type="entry name" value="P-loop_NTPase"/>
</dbReference>
<dbReference type="GO" id="GO:0015421">
    <property type="term" value="F:ABC-type oligopeptide transporter activity"/>
    <property type="evidence" value="ECO:0007669"/>
    <property type="project" value="TreeGrafter"/>
</dbReference>
<dbReference type="GO" id="GO:0005886">
    <property type="term" value="C:plasma membrane"/>
    <property type="evidence" value="ECO:0007669"/>
    <property type="project" value="UniProtKB-SubCell"/>
</dbReference>
<organism evidence="8 9">
    <name type="scientific">Williamsia marianensis</name>
    <dbReference type="NCBI Taxonomy" id="85044"/>
    <lineage>
        <taxon>Bacteria</taxon>
        <taxon>Bacillati</taxon>
        <taxon>Actinomycetota</taxon>
        <taxon>Actinomycetes</taxon>
        <taxon>Mycobacteriales</taxon>
        <taxon>Nocardiaceae</taxon>
        <taxon>Williamsia</taxon>
    </lineage>
</organism>
<dbReference type="Gene3D" id="3.40.50.300">
    <property type="entry name" value="P-loop containing nucleotide triphosphate hydrolases"/>
    <property type="match status" value="1"/>
</dbReference>
<dbReference type="InterPro" id="IPR017871">
    <property type="entry name" value="ABC_transporter-like_CS"/>
</dbReference>
<feature type="transmembrane region" description="Helical" evidence="5">
    <location>
        <begin position="198"/>
        <end position="218"/>
    </location>
</feature>
<keyword evidence="2 5" id="KW-0812">Transmembrane</keyword>
<dbReference type="GO" id="GO:0005524">
    <property type="term" value="F:ATP binding"/>
    <property type="evidence" value="ECO:0007669"/>
    <property type="project" value="InterPro"/>
</dbReference>
<dbReference type="Gene3D" id="1.20.1560.10">
    <property type="entry name" value="ABC transporter type 1, transmembrane domain"/>
    <property type="match status" value="1"/>
</dbReference>
<evidence type="ECO:0000313" key="8">
    <source>
        <dbReference type="EMBL" id="RKR93796.1"/>
    </source>
</evidence>
<evidence type="ECO:0000259" key="7">
    <source>
        <dbReference type="PROSITE" id="PS50929"/>
    </source>
</evidence>
<dbReference type="GO" id="GO:0016887">
    <property type="term" value="F:ATP hydrolysis activity"/>
    <property type="evidence" value="ECO:0007669"/>
    <property type="project" value="InterPro"/>
</dbReference>
<dbReference type="PANTHER" id="PTHR43394">
    <property type="entry name" value="ATP-DEPENDENT PERMEASE MDL1, MITOCHONDRIAL"/>
    <property type="match status" value="1"/>
</dbReference>
<dbReference type="Pfam" id="PF00005">
    <property type="entry name" value="ABC_tran"/>
    <property type="match status" value="1"/>
</dbReference>
<feature type="domain" description="ABC transmembrane type-1" evidence="7">
    <location>
        <begin position="60"/>
        <end position="337"/>
    </location>
</feature>
<dbReference type="InterPro" id="IPR036640">
    <property type="entry name" value="ABC1_TM_sf"/>
</dbReference>
<dbReference type="RefSeq" id="WP_245968905.1">
    <property type="nucleotide sequence ID" value="NZ_CBCRXS010000001.1"/>
</dbReference>
<accession>A0A495JXP2</accession>
<feature type="transmembrane region" description="Helical" evidence="5">
    <location>
        <begin position="168"/>
        <end position="192"/>
    </location>
</feature>
<name>A0A495JXP2_WILMA</name>